<keyword evidence="2 5" id="KW-0012">Acyltransferase</keyword>
<reference evidence="6" key="1">
    <citation type="journal article" date="2019" name="Int. J. Syst. Evol. Microbiol.">
        <title>The Global Catalogue of Microorganisms (GCM) 10K type strain sequencing project: providing services to taxonomists for standard genome sequencing and annotation.</title>
        <authorList>
            <consortium name="The Broad Institute Genomics Platform"/>
            <consortium name="The Broad Institute Genome Sequencing Center for Infectious Disease"/>
            <person name="Wu L."/>
            <person name="Ma J."/>
        </authorList>
    </citation>
    <scope>NUCLEOTIDE SEQUENCE [LARGE SCALE GENOMIC DNA]</scope>
    <source>
        <strain evidence="6">CCM 8903</strain>
    </source>
</reference>
<evidence type="ECO:0000313" key="5">
    <source>
        <dbReference type="EMBL" id="MFD1484742.1"/>
    </source>
</evidence>
<organism evidence="5 6">
    <name type="scientific">Lacticaseibacillus baoqingensis</name>
    <dbReference type="NCBI Taxonomy" id="2486013"/>
    <lineage>
        <taxon>Bacteria</taxon>
        <taxon>Bacillati</taxon>
        <taxon>Bacillota</taxon>
        <taxon>Bacilli</taxon>
        <taxon>Lactobacillales</taxon>
        <taxon>Lactobacillaceae</taxon>
        <taxon>Lacticaseibacillus</taxon>
    </lineage>
</organism>
<evidence type="ECO:0000256" key="2">
    <source>
        <dbReference type="ARBA" id="ARBA00023315"/>
    </source>
</evidence>
<dbReference type="InterPro" id="IPR000182">
    <property type="entry name" value="GNAT_dom"/>
</dbReference>
<protein>
    <submittedName>
        <fullName evidence="5">GNAT family N-acetyltransferase</fullName>
        <ecNumber evidence="5">2.3.-.-</ecNumber>
    </submittedName>
</protein>
<gene>
    <name evidence="5" type="ORF">ACFQ5J_05815</name>
</gene>
<dbReference type="Gene3D" id="3.40.630.30">
    <property type="match status" value="1"/>
</dbReference>
<evidence type="ECO:0000256" key="3">
    <source>
        <dbReference type="ARBA" id="ARBA00038502"/>
    </source>
</evidence>
<feature type="domain" description="N-acetyltransferase" evidence="4">
    <location>
        <begin position="8"/>
        <end position="172"/>
    </location>
</feature>
<name>A0ABW4E4C5_9LACO</name>
<proteinExistence type="inferred from homology"/>
<dbReference type="Proteomes" id="UP001597252">
    <property type="component" value="Unassembled WGS sequence"/>
</dbReference>
<dbReference type="RefSeq" id="WP_164508516.1">
    <property type="nucleotide sequence ID" value="NZ_JBHTON010000014.1"/>
</dbReference>
<dbReference type="EC" id="2.3.-.-" evidence="5"/>
<keyword evidence="6" id="KW-1185">Reference proteome</keyword>
<dbReference type="PROSITE" id="PS51186">
    <property type="entry name" value="GNAT"/>
    <property type="match status" value="1"/>
</dbReference>
<dbReference type="InterPro" id="IPR016181">
    <property type="entry name" value="Acyl_CoA_acyltransferase"/>
</dbReference>
<evidence type="ECO:0000256" key="1">
    <source>
        <dbReference type="ARBA" id="ARBA00022679"/>
    </source>
</evidence>
<dbReference type="Pfam" id="PF13302">
    <property type="entry name" value="Acetyltransf_3"/>
    <property type="match status" value="1"/>
</dbReference>
<dbReference type="GO" id="GO:0016746">
    <property type="term" value="F:acyltransferase activity"/>
    <property type="evidence" value="ECO:0007669"/>
    <property type="project" value="UniProtKB-KW"/>
</dbReference>
<comment type="caution">
    <text evidence="5">The sequence shown here is derived from an EMBL/GenBank/DDBJ whole genome shotgun (WGS) entry which is preliminary data.</text>
</comment>
<evidence type="ECO:0000259" key="4">
    <source>
        <dbReference type="PROSITE" id="PS51186"/>
    </source>
</evidence>
<dbReference type="SUPFAM" id="SSF55729">
    <property type="entry name" value="Acyl-CoA N-acyltransferases (Nat)"/>
    <property type="match status" value="1"/>
</dbReference>
<dbReference type="PANTHER" id="PTHR43792:SF8">
    <property type="entry name" value="[RIBOSOMAL PROTEIN US5]-ALANINE N-ACETYLTRANSFERASE"/>
    <property type="match status" value="1"/>
</dbReference>
<comment type="similarity">
    <text evidence="3">Belongs to the acetyltransferase family. RimJ subfamily.</text>
</comment>
<sequence length="172" mass="18730">MRLVGQRVLIRDFTLTDAPDYLAYAGDLAVCQPAGMQAVLDEQTAKKTLQRFALAHSDFAIVYAGRVIGNIGIYPRVLPNGAPDLTTKEIGYALAQAYWGQGLMAEAVALVCAHLFAQGIQAIWAAVFPDNQRSIALLQRQGFCYQFTVPLPAGLALDAPRDEAYYRLLPNG</sequence>
<dbReference type="PANTHER" id="PTHR43792">
    <property type="entry name" value="GNAT FAMILY, PUTATIVE (AFU_ORTHOLOGUE AFUA_3G00765)-RELATED-RELATED"/>
    <property type="match status" value="1"/>
</dbReference>
<keyword evidence="1 5" id="KW-0808">Transferase</keyword>
<accession>A0ABW4E4C5</accession>
<evidence type="ECO:0000313" key="6">
    <source>
        <dbReference type="Proteomes" id="UP001597252"/>
    </source>
</evidence>
<dbReference type="InterPro" id="IPR051531">
    <property type="entry name" value="N-acetyltransferase"/>
</dbReference>
<dbReference type="EMBL" id="JBHTON010000014">
    <property type="protein sequence ID" value="MFD1484742.1"/>
    <property type="molecule type" value="Genomic_DNA"/>
</dbReference>